<gene>
    <name evidence="1" type="ORF">KK1_000491</name>
</gene>
<protein>
    <recommendedName>
        <fullName evidence="3">RNase H type-1 domain-containing protein</fullName>
    </recommendedName>
</protein>
<accession>A0A151SHJ8</accession>
<evidence type="ECO:0000313" key="1">
    <source>
        <dbReference type="EMBL" id="KYP54306.1"/>
    </source>
</evidence>
<evidence type="ECO:0008006" key="3">
    <source>
        <dbReference type="Google" id="ProtNLM"/>
    </source>
</evidence>
<organism evidence="1 2">
    <name type="scientific">Cajanus cajan</name>
    <name type="common">Pigeon pea</name>
    <name type="synonym">Cajanus indicus</name>
    <dbReference type="NCBI Taxonomy" id="3821"/>
    <lineage>
        <taxon>Eukaryota</taxon>
        <taxon>Viridiplantae</taxon>
        <taxon>Streptophyta</taxon>
        <taxon>Embryophyta</taxon>
        <taxon>Tracheophyta</taxon>
        <taxon>Spermatophyta</taxon>
        <taxon>Magnoliopsida</taxon>
        <taxon>eudicotyledons</taxon>
        <taxon>Gunneridae</taxon>
        <taxon>Pentapetalae</taxon>
        <taxon>rosids</taxon>
        <taxon>fabids</taxon>
        <taxon>Fabales</taxon>
        <taxon>Fabaceae</taxon>
        <taxon>Papilionoideae</taxon>
        <taxon>50 kb inversion clade</taxon>
        <taxon>NPAAA clade</taxon>
        <taxon>indigoferoid/millettioid clade</taxon>
        <taxon>Phaseoleae</taxon>
        <taxon>Cajanus</taxon>
    </lineage>
</organism>
<sequence length="57" mass="6408">MGRNWNVSLLHVHKEANSVANNLTAWGAKNEGINSCWDNPPNYFVLAHLDRDSITIC</sequence>
<dbReference type="Gramene" id="C.cajan_00474.t">
    <property type="protein sequence ID" value="C.cajan_00474.t.cds1"/>
    <property type="gene ID" value="C.cajan_00474"/>
</dbReference>
<dbReference type="Proteomes" id="UP000075243">
    <property type="component" value="Chromosome 11"/>
</dbReference>
<evidence type="ECO:0000313" key="2">
    <source>
        <dbReference type="Proteomes" id="UP000075243"/>
    </source>
</evidence>
<dbReference type="EMBL" id="CM003613">
    <property type="protein sequence ID" value="KYP54306.1"/>
    <property type="molecule type" value="Genomic_DNA"/>
</dbReference>
<keyword evidence="2" id="KW-1185">Reference proteome</keyword>
<proteinExistence type="predicted"/>
<reference evidence="1 2" key="1">
    <citation type="journal article" date="2012" name="Nat. Biotechnol.">
        <title>Draft genome sequence of pigeonpea (Cajanus cajan), an orphan legume crop of resource-poor farmers.</title>
        <authorList>
            <person name="Varshney R.K."/>
            <person name="Chen W."/>
            <person name="Li Y."/>
            <person name="Bharti A.K."/>
            <person name="Saxena R.K."/>
            <person name="Schlueter J.A."/>
            <person name="Donoghue M.T."/>
            <person name="Azam S."/>
            <person name="Fan G."/>
            <person name="Whaley A.M."/>
            <person name="Farmer A.D."/>
            <person name="Sheridan J."/>
            <person name="Iwata A."/>
            <person name="Tuteja R."/>
            <person name="Penmetsa R.V."/>
            <person name="Wu W."/>
            <person name="Upadhyaya H.D."/>
            <person name="Yang S.P."/>
            <person name="Shah T."/>
            <person name="Saxena K.B."/>
            <person name="Michael T."/>
            <person name="McCombie W.R."/>
            <person name="Yang B."/>
            <person name="Zhang G."/>
            <person name="Yang H."/>
            <person name="Wang J."/>
            <person name="Spillane C."/>
            <person name="Cook D.R."/>
            <person name="May G.D."/>
            <person name="Xu X."/>
            <person name="Jackson S.A."/>
        </authorList>
    </citation>
    <scope>NUCLEOTIDE SEQUENCE [LARGE SCALE GENOMIC DNA]</scope>
    <source>
        <strain evidence="2">cv. Asha</strain>
    </source>
</reference>
<dbReference type="AlphaFoldDB" id="A0A151SHJ8"/>
<name>A0A151SHJ8_CAJCA</name>